<proteinExistence type="predicted"/>
<dbReference type="EMBL" id="CP002207">
    <property type="protein sequence ID" value="ADP34813.1"/>
    <property type="molecule type" value="Genomic_DNA"/>
</dbReference>
<accession>A0ABM5M3T0</accession>
<sequence>MATLLWQERSYENHDSGDTQLIIDSLSFDAAWGIGTNIPPTNSRSSLYETIKYRKITLFFQEIKEG</sequence>
<evidence type="ECO:0008006" key="3">
    <source>
        <dbReference type="Google" id="ProtNLM"/>
    </source>
</evidence>
<organism evidence="1 2">
    <name type="scientific">Bacillus atrophaeus (strain 1942)</name>
    <dbReference type="NCBI Taxonomy" id="720555"/>
    <lineage>
        <taxon>Bacteria</taxon>
        <taxon>Bacillati</taxon>
        <taxon>Bacillota</taxon>
        <taxon>Bacilli</taxon>
        <taxon>Bacillales</taxon>
        <taxon>Bacillaceae</taxon>
        <taxon>Bacillus</taxon>
    </lineage>
</organism>
<gene>
    <name evidence="1" type="ordered locus">BATR1942_19485</name>
</gene>
<keyword evidence="2" id="KW-1185">Reference proteome</keyword>
<evidence type="ECO:0000313" key="2">
    <source>
        <dbReference type="Proteomes" id="UP000006867"/>
    </source>
</evidence>
<name>A0ABM5M3T0_BACA1</name>
<dbReference type="Proteomes" id="UP000006867">
    <property type="component" value="Chromosome"/>
</dbReference>
<evidence type="ECO:0000313" key="1">
    <source>
        <dbReference type="EMBL" id="ADP34813.1"/>
    </source>
</evidence>
<reference evidence="1 2" key="1">
    <citation type="journal article" date="2011" name="Front. Microbiol.">
        <title>Genomic signatures of strain selection and enhancement in Bacillus atrophaeus var. globigii, a historical biowarfare simulant.</title>
        <authorList>
            <person name="Gibbons H.S."/>
            <person name="Broomall S.M."/>
            <person name="McNew L.A."/>
            <person name="Daligault H."/>
            <person name="Chapman C."/>
            <person name="Bruce D."/>
            <person name="Karavis M."/>
            <person name="Krepps M."/>
            <person name="McGregor P.A."/>
            <person name="Hong C."/>
            <person name="Park K.H."/>
            <person name="Akmal A."/>
            <person name="Feldman A."/>
            <person name="Lin J.S."/>
            <person name="Chang W.E."/>
            <person name="Higgs B.W."/>
            <person name="Demirev P."/>
            <person name="Lindquist J."/>
            <person name="Liem A."/>
            <person name="Fochler E."/>
            <person name="Read T.D."/>
            <person name="Tapia R."/>
            <person name="Johnson S."/>
            <person name="Bishop-Lilly K.A."/>
            <person name="Detter C."/>
            <person name="Han C."/>
            <person name="Sozhamannan S."/>
            <person name="Rosenzweig C.N."/>
            <person name="Skowronski E.W."/>
        </authorList>
    </citation>
    <scope>NUCLEOTIDE SEQUENCE [LARGE SCALE GENOMIC DNA]</scope>
    <source>
        <strain evidence="1 2">1942</strain>
    </source>
</reference>
<protein>
    <recommendedName>
        <fullName evidence="3">NADAR domain-containing protein</fullName>
    </recommendedName>
</protein>